<accession>A0A367W271</accession>
<comment type="caution">
    <text evidence="2">The sequence shown here is derived from an EMBL/GenBank/DDBJ whole genome shotgun (WGS) entry which is preliminary data.</text>
</comment>
<proteinExistence type="predicted"/>
<protein>
    <recommendedName>
        <fullName evidence="4">SprA-related family protein</fullName>
    </recommendedName>
</protein>
<dbReference type="AlphaFoldDB" id="A0A367W271"/>
<dbReference type="InterPro" id="IPR021973">
    <property type="entry name" value="SprA-related"/>
</dbReference>
<name>A0A367W271_9PROT</name>
<gene>
    <name evidence="2" type="ORF">TH19_20865</name>
</gene>
<dbReference type="Pfam" id="PF12118">
    <property type="entry name" value="SprA-related"/>
    <property type="match status" value="1"/>
</dbReference>
<evidence type="ECO:0000313" key="3">
    <source>
        <dbReference type="Proteomes" id="UP000253226"/>
    </source>
</evidence>
<dbReference type="Proteomes" id="UP000253226">
    <property type="component" value="Unassembled WGS sequence"/>
</dbReference>
<evidence type="ECO:0000256" key="1">
    <source>
        <dbReference type="SAM" id="MobiDB-lite"/>
    </source>
</evidence>
<feature type="region of interest" description="Disordered" evidence="1">
    <location>
        <begin position="21"/>
        <end position="108"/>
    </location>
</feature>
<organism evidence="2 3">
    <name type="scientific">Thalassospira profundimaris</name>
    <dbReference type="NCBI Taxonomy" id="502049"/>
    <lineage>
        <taxon>Bacteria</taxon>
        <taxon>Pseudomonadati</taxon>
        <taxon>Pseudomonadota</taxon>
        <taxon>Alphaproteobacteria</taxon>
        <taxon>Rhodospirillales</taxon>
        <taxon>Thalassospiraceae</taxon>
        <taxon>Thalassospira</taxon>
    </lineage>
</organism>
<evidence type="ECO:0000313" key="2">
    <source>
        <dbReference type="EMBL" id="RCK31728.1"/>
    </source>
</evidence>
<feature type="compositionally biased region" description="Polar residues" evidence="1">
    <location>
        <begin position="59"/>
        <end position="75"/>
    </location>
</feature>
<dbReference type="OrthoDB" id="9812722at2"/>
<feature type="compositionally biased region" description="Low complexity" evidence="1">
    <location>
        <begin position="27"/>
        <end position="36"/>
    </location>
</feature>
<dbReference type="EMBL" id="JPWF01000019">
    <property type="protein sequence ID" value="RCK31728.1"/>
    <property type="molecule type" value="Genomic_DNA"/>
</dbReference>
<feature type="compositionally biased region" description="Pro residues" evidence="1">
    <location>
        <begin position="94"/>
        <end position="105"/>
    </location>
</feature>
<reference evidence="2 3" key="1">
    <citation type="submission" date="2014-07" db="EMBL/GenBank/DDBJ databases">
        <title>Draft genome sequence of Thalassospira profundimaris 35.</title>
        <authorList>
            <person name="Lai Q."/>
            <person name="Shao Z."/>
        </authorList>
    </citation>
    <scope>NUCLEOTIDE SEQUENCE [LARGE SCALE GENOMIC DNA]</scope>
    <source>
        <strain evidence="2 3">35</strain>
    </source>
</reference>
<feature type="compositionally biased region" description="Polar residues" evidence="1">
    <location>
        <begin position="149"/>
        <end position="161"/>
    </location>
</feature>
<sequence length="294" mass="29143">MIQAGAIQVIPGSGGQLGQIIATRALPGSGSQPPTSGSGGTAASAPQTMPAAVALVPLSNGSAPATQPAQPTRTEPSASGQGSGQASTASASAPPAPTPPPPAPPINSAASVITVIQQLDPRDIAGDQGGEAADTQSLAERQQQEREATPTNARQPTSNPALLTASEREIVQQLRSRDAAVRTEEESHQTLAGANAGMISYSYTAGPDGRLYATGGKVSIHPLQGLDGIAAIANQAAISRAASVPGSSAADFNVAKGASMNISAMISAQAYAAAESYRATIGLNAAPSAIDLRG</sequence>
<feature type="compositionally biased region" description="Low complexity" evidence="1">
    <location>
        <begin position="76"/>
        <end position="93"/>
    </location>
</feature>
<feature type="region of interest" description="Disordered" evidence="1">
    <location>
        <begin position="123"/>
        <end position="164"/>
    </location>
</feature>
<evidence type="ECO:0008006" key="4">
    <source>
        <dbReference type="Google" id="ProtNLM"/>
    </source>
</evidence>